<protein>
    <recommendedName>
        <fullName evidence="3">DUF4926 domain-containing protein</fullName>
    </recommendedName>
</protein>
<dbReference type="EMBL" id="BAABFR010000037">
    <property type="protein sequence ID" value="GAA4394337.1"/>
    <property type="molecule type" value="Genomic_DNA"/>
</dbReference>
<keyword evidence="2" id="KW-1185">Reference proteome</keyword>
<evidence type="ECO:0008006" key="3">
    <source>
        <dbReference type="Google" id="ProtNLM"/>
    </source>
</evidence>
<name>A0ABP8JQX6_9ACTN</name>
<reference evidence="2" key="1">
    <citation type="journal article" date="2019" name="Int. J. Syst. Evol. Microbiol.">
        <title>The Global Catalogue of Microorganisms (GCM) 10K type strain sequencing project: providing services to taxonomists for standard genome sequencing and annotation.</title>
        <authorList>
            <consortium name="The Broad Institute Genomics Platform"/>
            <consortium name="The Broad Institute Genome Sequencing Center for Infectious Disease"/>
            <person name="Wu L."/>
            <person name="Ma J."/>
        </authorList>
    </citation>
    <scope>NUCLEOTIDE SEQUENCE [LARGE SCALE GENOMIC DNA]</scope>
    <source>
        <strain evidence="2">JCM 17688</strain>
    </source>
</reference>
<sequence>MRDLPADGLTAGTLGTIVHVYDDHTFEVEFVTAGGGRTLAVTTVDAADLRPHTE</sequence>
<comment type="caution">
    <text evidence="1">The sequence shown here is derived from an EMBL/GenBank/DDBJ whole genome shotgun (WGS) entry which is preliminary data.</text>
</comment>
<evidence type="ECO:0000313" key="2">
    <source>
        <dbReference type="Proteomes" id="UP001500635"/>
    </source>
</evidence>
<gene>
    <name evidence="1" type="ORF">GCM10023147_26260</name>
</gene>
<dbReference type="InterPro" id="IPR032568">
    <property type="entry name" value="DUF4926"/>
</dbReference>
<accession>A0ABP8JQX6</accession>
<proteinExistence type="predicted"/>
<dbReference type="Proteomes" id="UP001500635">
    <property type="component" value="Unassembled WGS sequence"/>
</dbReference>
<dbReference type="Pfam" id="PF16277">
    <property type="entry name" value="DUF4926"/>
    <property type="match status" value="1"/>
</dbReference>
<evidence type="ECO:0000313" key="1">
    <source>
        <dbReference type="EMBL" id="GAA4394337.1"/>
    </source>
</evidence>
<organism evidence="1 2">
    <name type="scientific">Tsukamurella soli</name>
    <dbReference type="NCBI Taxonomy" id="644556"/>
    <lineage>
        <taxon>Bacteria</taxon>
        <taxon>Bacillati</taxon>
        <taxon>Actinomycetota</taxon>
        <taxon>Actinomycetes</taxon>
        <taxon>Mycobacteriales</taxon>
        <taxon>Tsukamurellaceae</taxon>
        <taxon>Tsukamurella</taxon>
    </lineage>
</organism>